<proteinExistence type="predicted"/>
<feature type="compositionally biased region" description="Low complexity" evidence="1">
    <location>
        <begin position="45"/>
        <end position="56"/>
    </location>
</feature>
<evidence type="ECO:0000313" key="3">
    <source>
        <dbReference type="Proteomes" id="UP001596395"/>
    </source>
</evidence>
<dbReference type="InterPro" id="IPR021516">
    <property type="entry name" value="DUF3179"/>
</dbReference>
<dbReference type="Proteomes" id="UP001596395">
    <property type="component" value="Unassembled WGS sequence"/>
</dbReference>
<dbReference type="AlphaFoldDB" id="A0ABD5VFY4"/>
<keyword evidence="3" id="KW-1185">Reference proteome</keyword>
<accession>A0ABD5VFY4</accession>
<organism evidence="2 3">
    <name type="scientific">Halorubellus litoreus</name>
    <dbReference type="NCBI Taxonomy" id="755308"/>
    <lineage>
        <taxon>Archaea</taxon>
        <taxon>Methanobacteriati</taxon>
        <taxon>Methanobacteriota</taxon>
        <taxon>Stenosarchaea group</taxon>
        <taxon>Halobacteria</taxon>
        <taxon>Halobacteriales</taxon>
        <taxon>Halorubellaceae</taxon>
        <taxon>Halorubellus</taxon>
    </lineage>
</organism>
<dbReference type="EMBL" id="JBHSXN010000001">
    <property type="protein sequence ID" value="MFC6951766.1"/>
    <property type="molecule type" value="Genomic_DNA"/>
</dbReference>
<feature type="region of interest" description="Disordered" evidence="1">
    <location>
        <begin position="19"/>
        <end position="100"/>
    </location>
</feature>
<dbReference type="Pfam" id="PF11376">
    <property type="entry name" value="DUF3179"/>
    <property type="match status" value="1"/>
</dbReference>
<sequence>MQSRTRRSVLAATASLAAGGLAGCLDSSDGSGSTRGGETTGGDGTATSGGTDPSSTPADVGLPTREEPFHVPDSAKRLRENVVGGGPGKDGIPSVDDPEFEPVSDVGDRINPGMPVFGVEVDGDAKAYPQYVLVWHEIANDVVGGRPLAVTYCPLTGTAMAFERGDVEFGVSGRLVNSNLVMYDRATDSRWPQVIGTAIDGDFEGASLRQVPTTWTTWERWQAANPDGKVLTEDTGHVRNYGRDPYGDYNPTRGYYESTNFLFAPIRESDRLEPKAVVHGVRSGDGAFAASEAVLRRERVAAGSAGSLDVVLVYDPAFAAGVAYANPDGASVEADGDRYRVDGGERVAAGDLPLERLPSFDAMFFAWYAFYPDSEFVLADEDAKSPSEVRAR</sequence>
<evidence type="ECO:0000313" key="2">
    <source>
        <dbReference type="EMBL" id="MFC6951766.1"/>
    </source>
</evidence>
<feature type="compositionally biased region" description="Gly residues" evidence="1">
    <location>
        <begin position="33"/>
        <end position="44"/>
    </location>
</feature>
<dbReference type="PROSITE" id="PS51257">
    <property type="entry name" value="PROKAR_LIPOPROTEIN"/>
    <property type="match status" value="1"/>
</dbReference>
<evidence type="ECO:0000256" key="1">
    <source>
        <dbReference type="SAM" id="MobiDB-lite"/>
    </source>
</evidence>
<gene>
    <name evidence="2" type="ORF">ACFQGB_02715</name>
</gene>
<dbReference type="RefSeq" id="WP_336348781.1">
    <property type="nucleotide sequence ID" value="NZ_JAZAQL010000001.1"/>
</dbReference>
<name>A0ABD5VFY4_9EURY</name>
<protein>
    <submittedName>
        <fullName evidence="2">DUF3179 domain-containing protein</fullName>
    </submittedName>
</protein>
<feature type="compositionally biased region" description="Basic and acidic residues" evidence="1">
    <location>
        <begin position="64"/>
        <end position="80"/>
    </location>
</feature>
<reference evidence="2 3" key="1">
    <citation type="journal article" date="2019" name="Int. J. Syst. Evol. Microbiol.">
        <title>The Global Catalogue of Microorganisms (GCM) 10K type strain sequencing project: providing services to taxonomists for standard genome sequencing and annotation.</title>
        <authorList>
            <consortium name="The Broad Institute Genomics Platform"/>
            <consortium name="The Broad Institute Genome Sequencing Center for Infectious Disease"/>
            <person name="Wu L."/>
            <person name="Ma J."/>
        </authorList>
    </citation>
    <scope>NUCLEOTIDE SEQUENCE [LARGE SCALE GENOMIC DNA]</scope>
    <source>
        <strain evidence="2 3">GX26</strain>
    </source>
</reference>
<comment type="caution">
    <text evidence="2">The sequence shown here is derived from an EMBL/GenBank/DDBJ whole genome shotgun (WGS) entry which is preliminary data.</text>
</comment>